<dbReference type="SMART" id="SM00240">
    <property type="entry name" value="FHA"/>
    <property type="match status" value="1"/>
</dbReference>
<evidence type="ECO:0000256" key="1">
    <source>
        <dbReference type="SAM" id="MobiDB-lite"/>
    </source>
</evidence>
<evidence type="ECO:0000313" key="4">
    <source>
        <dbReference type="Proteomes" id="UP000315471"/>
    </source>
</evidence>
<dbReference type="CDD" id="cd00060">
    <property type="entry name" value="FHA"/>
    <property type="match status" value="1"/>
</dbReference>
<feature type="region of interest" description="Disordered" evidence="1">
    <location>
        <begin position="108"/>
        <end position="211"/>
    </location>
</feature>
<dbReference type="Pfam" id="PF00498">
    <property type="entry name" value="FHA"/>
    <property type="match status" value="1"/>
</dbReference>
<dbReference type="PROSITE" id="PS50006">
    <property type="entry name" value="FHA_DOMAIN"/>
    <property type="match status" value="1"/>
</dbReference>
<gene>
    <name evidence="3" type="primary">garA_1</name>
    <name evidence="3" type="ORF">Q31b_09250</name>
</gene>
<feature type="domain" description="FHA" evidence="2">
    <location>
        <begin position="25"/>
        <end position="75"/>
    </location>
</feature>
<evidence type="ECO:0000313" key="3">
    <source>
        <dbReference type="EMBL" id="TWU45749.1"/>
    </source>
</evidence>
<accession>A0A5C6EEX3</accession>
<dbReference type="AlphaFoldDB" id="A0A5C6EEX3"/>
<organism evidence="3 4">
    <name type="scientific">Novipirellula aureliae</name>
    <dbReference type="NCBI Taxonomy" id="2527966"/>
    <lineage>
        <taxon>Bacteria</taxon>
        <taxon>Pseudomonadati</taxon>
        <taxon>Planctomycetota</taxon>
        <taxon>Planctomycetia</taxon>
        <taxon>Pirellulales</taxon>
        <taxon>Pirellulaceae</taxon>
        <taxon>Novipirellula</taxon>
    </lineage>
</organism>
<protein>
    <submittedName>
        <fullName evidence="3">Glycogen accumulation regulator GarA</fullName>
    </submittedName>
</protein>
<dbReference type="SUPFAM" id="SSF49879">
    <property type="entry name" value="SMAD/FHA domain"/>
    <property type="match status" value="1"/>
</dbReference>
<dbReference type="InterPro" id="IPR000253">
    <property type="entry name" value="FHA_dom"/>
</dbReference>
<reference evidence="3 4" key="1">
    <citation type="submission" date="2019-02" db="EMBL/GenBank/DDBJ databases">
        <title>Deep-cultivation of Planctomycetes and their phenomic and genomic characterization uncovers novel biology.</title>
        <authorList>
            <person name="Wiegand S."/>
            <person name="Jogler M."/>
            <person name="Boedeker C."/>
            <person name="Pinto D."/>
            <person name="Vollmers J."/>
            <person name="Rivas-Marin E."/>
            <person name="Kohn T."/>
            <person name="Peeters S.H."/>
            <person name="Heuer A."/>
            <person name="Rast P."/>
            <person name="Oberbeckmann S."/>
            <person name="Bunk B."/>
            <person name="Jeske O."/>
            <person name="Meyerdierks A."/>
            <person name="Storesund J.E."/>
            <person name="Kallscheuer N."/>
            <person name="Luecker S."/>
            <person name="Lage O.M."/>
            <person name="Pohl T."/>
            <person name="Merkel B.J."/>
            <person name="Hornburger P."/>
            <person name="Mueller R.-W."/>
            <person name="Bruemmer F."/>
            <person name="Labrenz M."/>
            <person name="Spormann A.M."/>
            <person name="Op Den Camp H."/>
            <person name="Overmann J."/>
            <person name="Amann R."/>
            <person name="Jetten M.S.M."/>
            <person name="Mascher T."/>
            <person name="Medema M.H."/>
            <person name="Devos D.P."/>
            <person name="Kaster A.-K."/>
            <person name="Ovreas L."/>
            <person name="Rohde M."/>
            <person name="Galperin M.Y."/>
            <person name="Jogler C."/>
        </authorList>
    </citation>
    <scope>NUCLEOTIDE SEQUENCE [LARGE SCALE GENOMIC DNA]</scope>
    <source>
        <strain evidence="3 4">Q31b</strain>
    </source>
</reference>
<evidence type="ECO:0000259" key="2">
    <source>
        <dbReference type="PROSITE" id="PS50006"/>
    </source>
</evidence>
<dbReference type="OrthoDB" id="289828at2"/>
<proteinExistence type="predicted"/>
<feature type="compositionally biased region" description="Low complexity" evidence="1">
    <location>
        <begin position="131"/>
        <end position="142"/>
    </location>
</feature>
<dbReference type="EMBL" id="SJPY01000001">
    <property type="protein sequence ID" value="TWU45749.1"/>
    <property type="molecule type" value="Genomic_DNA"/>
</dbReference>
<dbReference type="Proteomes" id="UP000315471">
    <property type="component" value="Unassembled WGS sequence"/>
</dbReference>
<dbReference type="Gene3D" id="2.60.200.20">
    <property type="match status" value="1"/>
</dbReference>
<sequence>MRVVIIVESGPRPGARWLLRPGETMVFGRTERADVILGEDPSLSSRHFHVSIEGDACVIEDLQSTNGTWMNDEPIRSIVLNDGDRIRAGQFVFAFQFDSSYATHPIVPSPITTDHDPHSAAAEIPLPPADLAPADLAPADLPEWQSPPTAPAETTPPKTLSNQDTVPEDEFSEFETRATEPATSPPAFEVPRTDISDTNVPEIPKIKKKPSPPLGHLELQLHRCPSGLMCATQLSAWADPSMIVERLAFACPTTFIVDFGRTQLAATEAVDETMPDYLLANIPPAVAAEVSPRMVPIVDPQQRVEWVQNGWGSNGMIVLFSQVPVFPLLEHYQRLMGTAKTDTGKSSSFVGLCWPSVLDTVLNNGKPEFAAEIAEPCETILLQCNQSPGGWRLFGNDRLEAFLTQCQIPVQVDKS</sequence>
<dbReference type="RefSeq" id="WP_146598400.1">
    <property type="nucleotide sequence ID" value="NZ_SJPY01000001.1"/>
</dbReference>
<dbReference type="InterPro" id="IPR008984">
    <property type="entry name" value="SMAD_FHA_dom_sf"/>
</dbReference>
<comment type="caution">
    <text evidence="3">The sequence shown here is derived from an EMBL/GenBank/DDBJ whole genome shotgun (WGS) entry which is preliminary data.</text>
</comment>
<keyword evidence="4" id="KW-1185">Reference proteome</keyword>
<name>A0A5C6EEX3_9BACT</name>